<dbReference type="InterPro" id="IPR004638">
    <property type="entry name" value="EmrB-like"/>
</dbReference>
<dbReference type="Pfam" id="PF07690">
    <property type="entry name" value="MFS_1"/>
    <property type="match status" value="1"/>
</dbReference>
<keyword evidence="6 8" id="KW-1133">Transmembrane helix</keyword>
<feature type="transmembrane region" description="Helical" evidence="8">
    <location>
        <begin position="451"/>
        <end position="469"/>
    </location>
</feature>
<organism evidence="10 11">
    <name type="scientific">Sporomusa acidovorans (strain ATCC 49682 / DSM 3132 / Mol)</name>
    <dbReference type="NCBI Taxonomy" id="1123286"/>
    <lineage>
        <taxon>Bacteria</taxon>
        <taxon>Bacillati</taxon>
        <taxon>Bacillota</taxon>
        <taxon>Negativicutes</taxon>
        <taxon>Selenomonadales</taxon>
        <taxon>Sporomusaceae</taxon>
        <taxon>Sporomusa</taxon>
    </lineage>
</organism>
<dbReference type="InterPro" id="IPR020846">
    <property type="entry name" value="MFS_dom"/>
</dbReference>
<evidence type="ECO:0000259" key="9">
    <source>
        <dbReference type="PROSITE" id="PS50850"/>
    </source>
</evidence>
<feature type="transmembrane region" description="Helical" evidence="8">
    <location>
        <begin position="335"/>
        <end position="353"/>
    </location>
</feature>
<feature type="transmembrane region" description="Helical" evidence="8">
    <location>
        <begin position="269"/>
        <end position="295"/>
    </location>
</feature>
<keyword evidence="11" id="KW-1185">Reference proteome</keyword>
<evidence type="ECO:0000256" key="3">
    <source>
        <dbReference type="ARBA" id="ARBA00022448"/>
    </source>
</evidence>
<feature type="transmembrane region" description="Helical" evidence="8">
    <location>
        <begin position="46"/>
        <end position="71"/>
    </location>
</feature>
<reference evidence="10" key="1">
    <citation type="submission" date="2024-05" db="EMBL/GenBank/DDBJ databases">
        <title>Isolation and characterization of Sporomusa carbonis sp. nov., a carboxydotrophic hydrogenogen in the genus of Sporomusa isolated from a charcoal burning pile.</title>
        <authorList>
            <person name="Boeer T."/>
            <person name="Rosenbaum F."/>
            <person name="Eysell L."/>
            <person name="Mueller V."/>
            <person name="Daniel R."/>
            <person name="Poehlein A."/>
        </authorList>
    </citation>
    <scope>NUCLEOTIDE SEQUENCE [LARGE SCALE GENOMIC DNA]</scope>
    <source>
        <strain evidence="10">DSM 3132</strain>
    </source>
</reference>
<feature type="transmembrane region" description="Helical" evidence="8">
    <location>
        <begin position="231"/>
        <end position="249"/>
    </location>
</feature>
<evidence type="ECO:0000256" key="1">
    <source>
        <dbReference type="ARBA" id="ARBA00004651"/>
    </source>
</evidence>
<comment type="similarity">
    <text evidence="2">Belongs to the major facilitator superfamily. EmrB family.</text>
</comment>
<feature type="transmembrane region" description="Helical" evidence="8">
    <location>
        <begin position="171"/>
        <end position="188"/>
    </location>
</feature>
<evidence type="ECO:0000256" key="7">
    <source>
        <dbReference type="ARBA" id="ARBA00023136"/>
    </source>
</evidence>
<protein>
    <submittedName>
        <fullName evidence="10">Riboflavin transporter RibZ</fullName>
    </submittedName>
</protein>
<feature type="transmembrane region" description="Helical" evidence="8">
    <location>
        <begin position="91"/>
        <end position="113"/>
    </location>
</feature>
<feature type="transmembrane region" description="Helical" evidence="8">
    <location>
        <begin position="16"/>
        <end position="39"/>
    </location>
</feature>
<keyword evidence="7 8" id="KW-0472">Membrane</keyword>
<evidence type="ECO:0000256" key="5">
    <source>
        <dbReference type="ARBA" id="ARBA00022692"/>
    </source>
</evidence>
<comment type="subcellular location">
    <subcellularLocation>
        <location evidence="1">Cell membrane</location>
        <topology evidence="1">Multi-pass membrane protein</topology>
    </subcellularLocation>
</comment>
<gene>
    <name evidence="10" type="primary">ribZ_1</name>
    <name evidence="10" type="ORF">SPACI_009120</name>
</gene>
<dbReference type="PROSITE" id="PS50850">
    <property type="entry name" value="MFS"/>
    <property type="match status" value="1"/>
</dbReference>
<evidence type="ECO:0000313" key="10">
    <source>
        <dbReference type="EMBL" id="XFO70912.1"/>
    </source>
</evidence>
<dbReference type="SUPFAM" id="SSF103473">
    <property type="entry name" value="MFS general substrate transporter"/>
    <property type="match status" value="1"/>
</dbReference>
<dbReference type="Gene3D" id="1.20.1250.20">
    <property type="entry name" value="MFS general substrate transporter like domains"/>
    <property type="match status" value="1"/>
</dbReference>
<keyword evidence="5 8" id="KW-0812">Transmembrane</keyword>
<dbReference type="PANTHER" id="PTHR42718:SF9">
    <property type="entry name" value="MAJOR FACILITATOR SUPERFAMILY MULTIDRUG TRANSPORTER MFSC"/>
    <property type="match status" value="1"/>
</dbReference>
<dbReference type="PANTHER" id="PTHR42718">
    <property type="entry name" value="MAJOR FACILITATOR SUPERFAMILY MULTIDRUG TRANSPORTER MFSC"/>
    <property type="match status" value="1"/>
</dbReference>
<feature type="domain" description="Major facilitator superfamily (MFS) profile" evidence="9">
    <location>
        <begin position="17"/>
        <end position="473"/>
    </location>
</feature>
<dbReference type="EMBL" id="CP155571">
    <property type="protein sequence ID" value="XFO70912.1"/>
    <property type="molecule type" value="Genomic_DNA"/>
</dbReference>
<feature type="transmembrane region" description="Helical" evidence="8">
    <location>
        <begin position="141"/>
        <end position="165"/>
    </location>
</feature>
<keyword evidence="4" id="KW-1003">Cell membrane</keyword>
<sequence>MNMQVPISNEPQKKGITLFVVVAMSFLATLDSSIVNIALPVMSKSLVVPLSSIEWVIASYVMIICSTLLFFGRLGDIVGKSKVFNCGTLLFTIGTLLCGLCDSLFPLIICRFIQGIGASAYMANNQGIITQLYPNEGRGKALGILASAVALGTMIGSPLGGLIVSVLSWNFIFYIKVPIGAVIFVLGLKYLPKDKKTFGQHIDKTGSILQFLGTMLLFGALIQAQKTGFSNPYIVGAILLALIVSALFIEFEKKKVQPLLDISLFNNQLFSLSLICALISFVCIAAYTLLLPFYFQDTLKLSPSSSGLLMMIAPLIIAILSAFCGTLADKIGAEILTLIGLFVMAASFLLMSFLSIHSSVLICAIFLTIMAVGQSFFQPANNSLIMSACPKSKLGIGGSVNSLVRNLGQYVGIVLSTTLLYCFMGSKLGYAVSDYVQGRDDVFVYGMKNDYLILMALCIIGAALTAYRLDKSKNKKMIENGDSK</sequence>
<name>A0ABZ3IXW7_SPOA4</name>
<feature type="transmembrane region" description="Helical" evidence="8">
    <location>
        <begin position="410"/>
        <end position="431"/>
    </location>
</feature>
<feature type="transmembrane region" description="Helical" evidence="8">
    <location>
        <begin position="208"/>
        <end position="225"/>
    </location>
</feature>
<evidence type="ECO:0000256" key="8">
    <source>
        <dbReference type="SAM" id="Phobius"/>
    </source>
</evidence>
<dbReference type="PRINTS" id="PR01036">
    <property type="entry name" value="TCRTETB"/>
</dbReference>
<evidence type="ECO:0000256" key="4">
    <source>
        <dbReference type="ARBA" id="ARBA00022475"/>
    </source>
</evidence>
<evidence type="ECO:0000256" key="6">
    <source>
        <dbReference type="ARBA" id="ARBA00022989"/>
    </source>
</evidence>
<feature type="transmembrane region" description="Helical" evidence="8">
    <location>
        <begin position="307"/>
        <end position="328"/>
    </location>
</feature>
<dbReference type="InterPro" id="IPR011701">
    <property type="entry name" value="MFS"/>
</dbReference>
<dbReference type="Proteomes" id="UP000216052">
    <property type="component" value="Chromosome"/>
</dbReference>
<dbReference type="NCBIfam" id="TIGR00711">
    <property type="entry name" value="efflux_EmrB"/>
    <property type="match status" value="1"/>
</dbReference>
<accession>A0ABZ3IXW7</accession>
<proteinExistence type="inferred from homology"/>
<keyword evidence="3" id="KW-0813">Transport</keyword>
<dbReference type="Gene3D" id="1.20.1720.10">
    <property type="entry name" value="Multidrug resistance protein D"/>
    <property type="match status" value="1"/>
</dbReference>
<evidence type="ECO:0000313" key="11">
    <source>
        <dbReference type="Proteomes" id="UP000216052"/>
    </source>
</evidence>
<dbReference type="InterPro" id="IPR036259">
    <property type="entry name" value="MFS_trans_sf"/>
</dbReference>
<dbReference type="CDD" id="cd17321">
    <property type="entry name" value="MFS_MMR_MDR_like"/>
    <property type="match status" value="1"/>
</dbReference>
<feature type="transmembrane region" description="Helical" evidence="8">
    <location>
        <begin position="359"/>
        <end position="377"/>
    </location>
</feature>
<evidence type="ECO:0000256" key="2">
    <source>
        <dbReference type="ARBA" id="ARBA00008537"/>
    </source>
</evidence>